<dbReference type="RefSeq" id="WP_307242590.1">
    <property type="nucleotide sequence ID" value="NZ_JAUSUZ010000001.1"/>
</dbReference>
<dbReference type="EMBL" id="JAUSUZ010000001">
    <property type="protein sequence ID" value="MDQ0368129.1"/>
    <property type="molecule type" value="Genomic_DNA"/>
</dbReference>
<sequence length="152" mass="16741">MTSDDALPRMPDPRMVPPWERPAEPLPRRSAGAGGTPDDRPAEDDVIRPFLLTGGRTRPLRDGLRLETQVRASPAALSAPLRFELRQIVRFCQDPCALADVATHLRVPVGVARVLVADLASDGYLTVLEPAEHPSELPIEMIERIVDRVRAL</sequence>
<dbReference type="InterPro" id="IPR007995">
    <property type="entry name" value="DUF742"/>
</dbReference>
<dbReference type="AlphaFoldDB" id="A0AAE3W3Q4"/>
<organism evidence="2 3">
    <name type="scientific">Catenuloplanes indicus</name>
    <dbReference type="NCBI Taxonomy" id="137267"/>
    <lineage>
        <taxon>Bacteria</taxon>
        <taxon>Bacillati</taxon>
        <taxon>Actinomycetota</taxon>
        <taxon>Actinomycetes</taxon>
        <taxon>Micromonosporales</taxon>
        <taxon>Micromonosporaceae</taxon>
        <taxon>Catenuloplanes</taxon>
    </lineage>
</organism>
<reference evidence="2 3" key="1">
    <citation type="submission" date="2023-07" db="EMBL/GenBank/DDBJ databases">
        <title>Sequencing the genomes of 1000 actinobacteria strains.</title>
        <authorList>
            <person name="Klenk H.-P."/>
        </authorList>
    </citation>
    <scope>NUCLEOTIDE SEQUENCE [LARGE SCALE GENOMIC DNA]</scope>
    <source>
        <strain evidence="2 3">DSM 44709</strain>
    </source>
</reference>
<evidence type="ECO:0000256" key="1">
    <source>
        <dbReference type="SAM" id="MobiDB-lite"/>
    </source>
</evidence>
<dbReference type="Proteomes" id="UP001240236">
    <property type="component" value="Unassembled WGS sequence"/>
</dbReference>
<feature type="compositionally biased region" description="Basic and acidic residues" evidence="1">
    <location>
        <begin position="37"/>
        <end position="47"/>
    </location>
</feature>
<dbReference type="PANTHER" id="PTHR36221">
    <property type="entry name" value="DUF742 DOMAIN-CONTAINING PROTEIN"/>
    <property type="match status" value="1"/>
</dbReference>
<feature type="region of interest" description="Disordered" evidence="1">
    <location>
        <begin position="1"/>
        <end position="47"/>
    </location>
</feature>
<protein>
    <recommendedName>
        <fullName evidence="4">DUF742 domain-containing protein</fullName>
    </recommendedName>
</protein>
<dbReference type="Pfam" id="PF05331">
    <property type="entry name" value="DUF742"/>
    <property type="match status" value="1"/>
</dbReference>
<keyword evidence="3" id="KW-1185">Reference proteome</keyword>
<evidence type="ECO:0000313" key="2">
    <source>
        <dbReference type="EMBL" id="MDQ0368129.1"/>
    </source>
</evidence>
<accession>A0AAE3W3Q4</accession>
<evidence type="ECO:0008006" key="4">
    <source>
        <dbReference type="Google" id="ProtNLM"/>
    </source>
</evidence>
<gene>
    <name evidence="2" type="ORF">J2S42_004798</name>
</gene>
<name>A0AAE3W3Q4_9ACTN</name>
<dbReference type="PANTHER" id="PTHR36221:SF1">
    <property type="entry name" value="DUF742 DOMAIN-CONTAINING PROTEIN"/>
    <property type="match status" value="1"/>
</dbReference>
<evidence type="ECO:0000313" key="3">
    <source>
        <dbReference type="Proteomes" id="UP001240236"/>
    </source>
</evidence>
<proteinExistence type="predicted"/>
<comment type="caution">
    <text evidence="2">The sequence shown here is derived from an EMBL/GenBank/DDBJ whole genome shotgun (WGS) entry which is preliminary data.</text>
</comment>